<comment type="caution">
    <text evidence="1">The sequence shown here is derived from an EMBL/GenBank/DDBJ whole genome shotgun (WGS) entry which is preliminary data.</text>
</comment>
<keyword evidence="2" id="KW-1185">Reference proteome</keyword>
<organism evidence="1 2">
    <name type="scientific">Cryptolaemus montrouzieri</name>
    <dbReference type="NCBI Taxonomy" id="559131"/>
    <lineage>
        <taxon>Eukaryota</taxon>
        <taxon>Metazoa</taxon>
        <taxon>Ecdysozoa</taxon>
        <taxon>Arthropoda</taxon>
        <taxon>Hexapoda</taxon>
        <taxon>Insecta</taxon>
        <taxon>Pterygota</taxon>
        <taxon>Neoptera</taxon>
        <taxon>Endopterygota</taxon>
        <taxon>Coleoptera</taxon>
        <taxon>Polyphaga</taxon>
        <taxon>Cucujiformia</taxon>
        <taxon>Coccinelloidea</taxon>
        <taxon>Coccinellidae</taxon>
        <taxon>Scymninae</taxon>
        <taxon>Scymnini</taxon>
        <taxon>Cryptolaemus</taxon>
    </lineage>
</organism>
<dbReference type="EMBL" id="JABFTP020000144">
    <property type="protein sequence ID" value="KAL3283173.1"/>
    <property type="molecule type" value="Genomic_DNA"/>
</dbReference>
<reference evidence="1 2" key="1">
    <citation type="journal article" date="2021" name="BMC Biol.">
        <title>Horizontally acquired antibacterial genes associated with adaptive radiation of ladybird beetles.</title>
        <authorList>
            <person name="Li H.S."/>
            <person name="Tang X.F."/>
            <person name="Huang Y.H."/>
            <person name="Xu Z.Y."/>
            <person name="Chen M.L."/>
            <person name="Du X.Y."/>
            <person name="Qiu B.Y."/>
            <person name="Chen P.T."/>
            <person name="Zhang W."/>
            <person name="Slipinski A."/>
            <person name="Escalona H.E."/>
            <person name="Waterhouse R.M."/>
            <person name="Zwick A."/>
            <person name="Pang H."/>
        </authorList>
    </citation>
    <scope>NUCLEOTIDE SEQUENCE [LARGE SCALE GENOMIC DNA]</scope>
    <source>
        <strain evidence="1">SYSU2018</strain>
    </source>
</reference>
<name>A0ABD2NWX1_9CUCU</name>
<protein>
    <submittedName>
        <fullName evidence="1">Uncharacterized protein</fullName>
    </submittedName>
</protein>
<accession>A0ABD2NWX1</accession>
<proteinExistence type="predicted"/>
<sequence>MPPRVSLRKVCFIIICLACISFFVSIQDAFSWYTATRYSWKHNQVDEELFRSQPSILLTQTEYSPELVPTEKVAEELTLKSTQKGKAWFFKGAQSILKIAEGI</sequence>
<dbReference type="AlphaFoldDB" id="A0ABD2NWX1"/>
<evidence type="ECO:0000313" key="1">
    <source>
        <dbReference type="EMBL" id="KAL3283173.1"/>
    </source>
</evidence>
<gene>
    <name evidence="1" type="ORF">HHI36_006325</name>
</gene>
<dbReference type="Proteomes" id="UP001516400">
    <property type="component" value="Unassembled WGS sequence"/>
</dbReference>
<evidence type="ECO:0000313" key="2">
    <source>
        <dbReference type="Proteomes" id="UP001516400"/>
    </source>
</evidence>